<protein>
    <submittedName>
        <fullName evidence="2">Uncharacterized protein</fullName>
    </submittedName>
</protein>
<dbReference type="AlphaFoldDB" id="A0A1R3K0M6"/>
<dbReference type="Gramene" id="OMP00606">
    <property type="protein sequence ID" value="OMP00606"/>
    <property type="gene ID" value="CCACVL1_03327"/>
</dbReference>
<organism evidence="2 3">
    <name type="scientific">Corchorus capsularis</name>
    <name type="common">Jute</name>
    <dbReference type="NCBI Taxonomy" id="210143"/>
    <lineage>
        <taxon>Eukaryota</taxon>
        <taxon>Viridiplantae</taxon>
        <taxon>Streptophyta</taxon>
        <taxon>Embryophyta</taxon>
        <taxon>Tracheophyta</taxon>
        <taxon>Spermatophyta</taxon>
        <taxon>Magnoliopsida</taxon>
        <taxon>eudicotyledons</taxon>
        <taxon>Gunneridae</taxon>
        <taxon>Pentapetalae</taxon>
        <taxon>rosids</taxon>
        <taxon>malvids</taxon>
        <taxon>Malvales</taxon>
        <taxon>Malvaceae</taxon>
        <taxon>Grewioideae</taxon>
        <taxon>Apeibeae</taxon>
        <taxon>Corchorus</taxon>
    </lineage>
</organism>
<feature type="region of interest" description="Disordered" evidence="1">
    <location>
        <begin position="1"/>
        <end position="25"/>
    </location>
</feature>
<reference evidence="2 3" key="1">
    <citation type="submission" date="2013-09" db="EMBL/GenBank/DDBJ databases">
        <title>Corchorus capsularis genome sequencing.</title>
        <authorList>
            <person name="Alam M."/>
            <person name="Haque M.S."/>
            <person name="Islam M.S."/>
            <person name="Emdad E.M."/>
            <person name="Islam M.M."/>
            <person name="Ahmed B."/>
            <person name="Halim A."/>
            <person name="Hossen Q.M.M."/>
            <person name="Hossain M.Z."/>
            <person name="Ahmed R."/>
            <person name="Khan M.M."/>
            <person name="Islam R."/>
            <person name="Rashid M.M."/>
            <person name="Khan S.A."/>
            <person name="Rahman M.S."/>
            <person name="Alam M."/>
        </authorList>
    </citation>
    <scope>NUCLEOTIDE SEQUENCE [LARGE SCALE GENOMIC DNA]</scope>
    <source>
        <strain evidence="3">cv. CVL-1</strain>
        <tissue evidence="2">Whole seedling</tissue>
    </source>
</reference>
<feature type="compositionally biased region" description="Polar residues" evidence="1">
    <location>
        <begin position="9"/>
        <end position="25"/>
    </location>
</feature>
<evidence type="ECO:0000313" key="3">
    <source>
        <dbReference type="Proteomes" id="UP000188268"/>
    </source>
</evidence>
<proteinExistence type="predicted"/>
<gene>
    <name evidence="2" type="ORF">CCACVL1_03327</name>
</gene>
<keyword evidence="3" id="KW-1185">Reference proteome</keyword>
<comment type="caution">
    <text evidence="2">The sequence shown here is derived from an EMBL/GenBank/DDBJ whole genome shotgun (WGS) entry which is preliminary data.</text>
</comment>
<dbReference type="Proteomes" id="UP000188268">
    <property type="component" value="Unassembled WGS sequence"/>
</dbReference>
<dbReference type="EMBL" id="AWWV01006631">
    <property type="protein sequence ID" value="OMP00606.1"/>
    <property type="molecule type" value="Genomic_DNA"/>
</dbReference>
<sequence>MEGKALLSKSKTIQNNTNSAPKGPR</sequence>
<accession>A0A1R3K0M6</accession>
<name>A0A1R3K0M6_COCAP</name>
<evidence type="ECO:0000256" key="1">
    <source>
        <dbReference type="SAM" id="MobiDB-lite"/>
    </source>
</evidence>
<evidence type="ECO:0000313" key="2">
    <source>
        <dbReference type="EMBL" id="OMP00606.1"/>
    </source>
</evidence>